<accession>A0A0B3VUK1</accession>
<dbReference type="STRING" id="1577792.QX51_13840"/>
<reference evidence="2 3" key="1">
    <citation type="submission" date="2014-12" db="EMBL/GenBank/DDBJ databases">
        <title>Draft genome sequence of Terrisporobacter sp. 08-306576, isolated from the blood culture of a bacteremia patient.</title>
        <authorList>
            <person name="Lund L.C."/>
            <person name="Sydenham T.V."/>
            <person name="Hogh S.V."/>
            <person name="Skov M.N."/>
            <person name="Kemp M."/>
            <person name="Justesen U.S."/>
        </authorList>
    </citation>
    <scope>NUCLEOTIDE SEQUENCE [LARGE SCALE GENOMIC DNA]</scope>
    <source>
        <strain evidence="2 3">08-306576</strain>
    </source>
</reference>
<evidence type="ECO:0000313" key="3">
    <source>
        <dbReference type="Proteomes" id="UP000031189"/>
    </source>
</evidence>
<dbReference type="Gene3D" id="3.50.50.60">
    <property type="entry name" value="FAD/NAD(P)-binding domain"/>
    <property type="match status" value="1"/>
</dbReference>
<dbReference type="PRINTS" id="PR00420">
    <property type="entry name" value="RNGMNOXGNASE"/>
</dbReference>
<dbReference type="EMBL" id="JWHR01000112">
    <property type="protein sequence ID" value="KHS56513.1"/>
    <property type="molecule type" value="Genomic_DNA"/>
</dbReference>
<proteinExistence type="predicted"/>
<dbReference type="InterPro" id="IPR011777">
    <property type="entry name" value="Geranylgeranyl_Rdtase_fam"/>
</dbReference>
<dbReference type="GO" id="GO:0071949">
    <property type="term" value="F:FAD binding"/>
    <property type="evidence" value="ECO:0007669"/>
    <property type="project" value="InterPro"/>
</dbReference>
<protein>
    <recommendedName>
        <fullName evidence="1">FAD-binding domain-containing protein</fullName>
    </recommendedName>
</protein>
<dbReference type="InterPro" id="IPR002938">
    <property type="entry name" value="FAD-bd"/>
</dbReference>
<dbReference type="Proteomes" id="UP000031189">
    <property type="component" value="Unassembled WGS sequence"/>
</dbReference>
<gene>
    <name evidence="2" type="ORF">QX51_13840</name>
</gene>
<dbReference type="InterPro" id="IPR036188">
    <property type="entry name" value="FAD/NAD-bd_sf"/>
</dbReference>
<dbReference type="SUPFAM" id="SSF51905">
    <property type="entry name" value="FAD/NAD(P)-binding domain"/>
    <property type="match status" value="1"/>
</dbReference>
<dbReference type="InterPro" id="IPR050407">
    <property type="entry name" value="Geranylgeranyl_reductase"/>
</dbReference>
<keyword evidence="3" id="KW-1185">Reference proteome</keyword>
<organism evidence="2 3">
    <name type="scientific">Terrisporobacter othiniensis</name>
    <dbReference type="NCBI Taxonomy" id="1577792"/>
    <lineage>
        <taxon>Bacteria</taxon>
        <taxon>Bacillati</taxon>
        <taxon>Bacillota</taxon>
        <taxon>Clostridia</taxon>
        <taxon>Peptostreptococcales</taxon>
        <taxon>Peptostreptococcaceae</taxon>
        <taxon>Terrisporobacter</taxon>
    </lineage>
</organism>
<feature type="domain" description="FAD-binding" evidence="1">
    <location>
        <begin position="3"/>
        <end position="319"/>
    </location>
</feature>
<comment type="caution">
    <text evidence="2">The sequence shown here is derived from an EMBL/GenBank/DDBJ whole genome shotgun (WGS) entry which is preliminary data.</text>
</comment>
<dbReference type="GO" id="GO:0016628">
    <property type="term" value="F:oxidoreductase activity, acting on the CH-CH group of donors, NAD or NADP as acceptor"/>
    <property type="evidence" value="ECO:0007669"/>
    <property type="project" value="InterPro"/>
</dbReference>
<dbReference type="OrthoDB" id="9806565at2"/>
<dbReference type="PANTHER" id="PTHR42685:SF22">
    <property type="entry name" value="CONDITIONED MEDIUM FACTOR RECEPTOR 1"/>
    <property type="match status" value="1"/>
</dbReference>
<evidence type="ECO:0000313" key="2">
    <source>
        <dbReference type="EMBL" id="KHS56513.1"/>
    </source>
</evidence>
<dbReference type="AlphaFoldDB" id="A0A0B3VUK1"/>
<name>A0A0B3VUK1_9FIRM</name>
<evidence type="ECO:0000259" key="1">
    <source>
        <dbReference type="Pfam" id="PF01494"/>
    </source>
</evidence>
<dbReference type="PANTHER" id="PTHR42685">
    <property type="entry name" value="GERANYLGERANYL DIPHOSPHATE REDUCTASE"/>
    <property type="match status" value="1"/>
</dbReference>
<sequence>MNYDVVIIGSGPGGVAAAHNLINNNISCILVDKQKFPRNKLCAGGITYKAFELMKTLKLYNEFNIGSSIVSEGASLYLEYEHIADIKTKGLTYLVDRFEFDDYLVEEYKKKGGTFLEGVGVKNIDTTENLITLSNNDEIKFKYVIGADGAVGISRKLVDEKFKANGFCLQVEIDKDKFNYEGNYMSLYYGIIPQGYGWIFPKQNSYTVGFGGNYDKEIDYHKEFEKFLNNLGIRCDRSEFKGAMLPFGEFIRDPINKEKNLLLVGDAAGLVDPFTGEGIYFAMLSGIKASKVIMDALKINDKSGINKYNDEIAEITKNISKGAKLKKLVYKLRKPVFNAMRNEKFGSHIFNDCLYESNYDLLEIVFHHK</sequence>
<dbReference type="RefSeq" id="WP_039680481.1">
    <property type="nucleotide sequence ID" value="NZ_JAWGXO010000009.1"/>
</dbReference>
<dbReference type="NCBIfam" id="TIGR02032">
    <property type="entry name" value="GG-red-SF"/>
    <property type="match status" value="1"/>
</dbReference>
<dbReference type="Pfam" id="PF01494">
    <property type="entry name" value="FAD_binding_3"/>
    <property type="match status" value="1"/>
</dbReference>